<evidence type="ECO:0000313" key="3">
    <source>
        <dbReference type="Proteomes" id="UP000468581"/>
    </source>
</evidence>
<feature type="domain" description="Beta-lactamase-related" evidence="1">
    <location>
        <begin position="63"/>
        <end position="386"/>
    </location>
</feature>
<dbReference type="InterPro" id="IPR012338">
    <property type="entry name" value="Beta-lactam/transpept-like"/>
</dbReference>
<dbReference type="InterPro" id="IPR050491">
    <property type="entry name" value="AmpC-like"/>
</dbReference>
<keyword evidence="3" id="KW-1185">Reference proteome</keyword>
<evidence type="ECO:0000313" key="2">
    <source>
        <dbReference type="EMBL" id="NER12089.1"/>
    </source>
</evidence>
<gene>
    <name evidence="2" type="ORF">GWK08_01425</name>
</gene>
<protein>
    <submittedName>
        <fullName evidence="2">Serine hydrolase</fullName>
    </submittedName>
</protein>
<dbReference type="PANTHER" id="PTHR46825">
    <property type="entry name" value="D-ALANYL-D-ALANINE-CARBOXYPEPTIDASE/ENDOPEPTIDASE AMPH"/>
    <property type="match status" value="1"/>
</dbReference>
<proteinExistence type="predicted"/>
<accession>A0A6P0UJP0</accession>
<dbReference type="RefSeq" id="WP_163605126.1">
    <property type="nucleotide sequence ID" value="NZ_JAABOO010000001.1"/>
</dbReference>
<evidence type="ECO:0000259" key="1">
    <source>
        <dbReference type="Pfam" id="PF00144"/>
    </source>
</evidence>
<name>A0A6P0UJP0_9FLAO</name>
<dbReference type="GO" id="GO:0016787">
    <property type="term" value="F:hydrolase activity"/>
    <property type="evidence" value="ECO:0007669"/>
    <property type="project" value="UniProtKB-KW"/>
</dbReference>
<comment type="caution">
    <text evidence="2">The sequence shown here is derived from an EMBL/GenBank/DDBJ whole genome shotgun (WGS) entry which is preliminary data.</text>
</comment>
<sequence length="391" mass="43548">MKKRRILLIIILLLVIGIIWIVEPVSLNPFSKVEIPRTESITDINCEGSAFTLDGDLEERANDTINKYINSNSFLGVTAGLYVENCLTYTGGAGFTSKRGQKRADSDMLGRIASITKPMTAVAIMQLYEKGMLDLDEPIQTYLPEYPKKPKGDISIRQLLKHTSGVNHYSSNWDALSFTHYPTLIKALDAFKDNELEFEPGTQFLYSSYGYTLLGAIIEKVSQMSYGEYMQKNIWDKANMSHTSLEEDKKYEKKSRLYLKVKSTFIKSPKTDLSVIYSAGGVQSTVGDLLKFGEAVLNNKLIDSTSLDMMINATDELAPAIGDDPYGFGWAVYDHPEYGKIIQHSGSQPGTSSFLAIYLDHRVVSVVMSNSFGSGRNAFRLSRKLAAIALE</sequence>
<dbReference type="AlphaFoldDB" id="A0A6P0UJP0"/>
<dbReference type="InterPro" id="IPR001466">
    <property type="entry name" value="Beta-lactam-related"/>
</dbReference>
<dbReference type="Proteomes" id="UP000468581">
    <property type="component" value="Unassembled WGS sequence"/>
</dbReference>
<dbReference type="PANTHER" id="PTHR46825:SF9">
    <property type="entry name" value="BETA-LACTAMASE-RELATED DOMAIN-CONTAINING PROTEIN"/>
    <property type="match status" value="1"/>
</dbReference>
<dbReference type="Gene3D" id="3.40.710.10">
    <property type="entry name" value="DD-peptidase/beta-lactamase superfamily"/>
    <property type="match status" value="1"/>
</dbReference>
<dbReference type="SUPFAM" id="SSF56601">
    <property type="entry name" value="beta-lactamase/transpeptidase-like"/>
    <property type="match status" value="1"/>
</dbReference>
<dbReference type="Pfam" id="PF00144">
    <property type="entry name" value="Beta-lactamase"/>
    <property type="match status" value="1"/>
</dbReference>
<dbReference type="EMBL" id="JAABOO010000001">
    <property type="protein sequence ID" value="NER12089.1"/>
    <property type="molecule type" value="Genomic_DNA"/>
</dbReference>
<organism evidence="2 3">
    <name type="scientific">Leptobacterium flavescens</name>
    <dbReference type="NCBI Taxonomy" id="472055"/>
    <lineage>
        <taxon>Bacteria</taxon>
        <taxon>Pseudomonadati</taxon>
        <taxon>Bacteroidota</taxon>
        <taxon>Flavobacteriia</taxon>
        <taxon>Flavobacteriales</taxon>
        <taxon>Flavobacteriaceae</taxon>
        <taxon>Leptobacterium</taxon>
    </lineage>
</organism>
<reference evidence="2 3" key="1">
    <citation type="submission" date="2020-01" db="EMBL/GenBank/DDBJ databases">
        <title>Leptobacterium flavescens.</title>
        <authorList>
            <person name="Wang G."/>
        </authorList>
    </citation>
    <scope>NUCLEOTIDE SEQUENCE [LARGE SCALE GENOMIC DNA]</scope>
    <source>
        <strain evidence="2 3">KCTC 22160</strain>
    </source>
</reference>
<keyword evidence="2" id="KW-0378">Hydrolase</keyword>